<evidence type="ECO:0000256" key="1">
    <source>
        <dbReference type="SAM" id="MobiDB-lite"/>
    </source>
</evidence>
<organism evidence="2 3">
    <name type="scientific">Candidatus Iainarchaeum sp</name>
    <dbReference type="NCBI Taxonomy" id="3101447"/>
    <lineage>
        <taxon>Archaea</taxon>
        <taxon>Candidatus Iainarchaeota</taxon>
        <taxon>Candidatus Iainarchaeia</taxon>
        <taxon>Candidatus Iainarchaeales</taxon>
        <taxon>Candidatus Iainarchaeaceae</taxon>
        <taxon>Candidatus Iainarchaeum</taxon>
    </lineage>
</organism>
<dbReference type="AlphaFoldDB" id="A0A7J4IUM9"/>
<evidence type="ECO:0000313" key="3">
    <source>
        <dbReference type="Proteomes" id="UP000577419"/>
    </source>
</evidence>
<feature type="region of interest" description="Disordered" evidence="1">
    <location>
        <begin position="80"/>
        <end position="100"/>
    </location>
</feature>
<dbReference type="Proteomes" id="UP000577419">
    <property type="component" value="Unassembled WGS sequence"/>
</dbReference>
<gene>
    <name evidence="2" type="ORF">HA237_03935</name>
</gene>
<accession>A0A7J4IUM9</accession>
<name>A0A7J4IUM9_9ARCH</name>
<protein>
    <submittedName>
        <fullName evidence="2">Uncharacterized protein</fullName>
    </submittedName>
</protein>
<comment type="caution">
    <text evidence="2">The sequence shown here is derived from an EMBL/GenBank/DDBJ whole genome shotgun (WGS) entry which is preliminary data.</text>
</comment>
<dbReference type="EMBL" id="DUFG01000018">
    <property type="protein sequence ID" value="HIH08494.1"/>
    <property type="molecule type" value="Genomic_DNA"/>
</dbReference>
<evidence type="ECO:0000313" key="2">
    <source>
        <dbReference type="EMBL" id="HIH08494.1"/>
    </source>
</evidence>
<sequence length="100" mass="11482">MPSKSKKARNLSKKYTIFHFEKITENEKKKKVKMVALPEGTAMVDRRAWKPKVGARLGIGKEPFIYGTASELYLNLGKGKRRKPVAYRRNRKIGNSPKHP</sequence>
<proteinExistence type="predicted"/>
<reference evidence="3" key="1">
    <citation type="journal article" date="2020" name="bioRxiv">
        <title>A rank-normalized archaeal taxonomy based on genome phylogeny resolves widespread incomplete and uneven classifications.</title>
        <authorList>
            <person name="Rinke C."/>
            <person name="Chuvochina M."/>
            <person name="Mussig A.J."/>
            <person name="Chaumeil P.-A."/>
            <person name="Waite D.W."/>
            <person name="Whitman W.B."/>
            <person name="Parks D.H."/>
            <person name="Hugenholtz P."/>
        </authorList>
    </citation>
    <scope>NUCLEOTIDE SEQUENCE [LARGE SCALE GENOMIC DNA]</scope>
</reference>